<evidence type="ECO:0000313" key="2">
    <source>
        <dbReference type="EMBL" id="GMR32877.1"/>
    </source>
</evidence>
<feature type="compositionally biased region" description="Pro residues" evidence="1">
    <location>
        <begin position="112"/>
        <end position="134"/>
    </location>
</feature>
<organism evidence="2 3">
    <name type="scientific">Pristionchus mayeri</name>
    <dbReference type="NCBI Taxonomy" id="1317129"/>
    <lineage>
        <taxon>Eukaryota</taxon>
        <taxon>Metazoa</taxon>
        <taxon>Ecdysozoa</taxon>
        <taxon>Nematoda</taxon>
        <taxon>Chromadorea</taxon>
        <taxon>Rhabditida</taxon>
        <taxon>Rhabditina</taxon>
        <taxon>Diplogasteromorpha</taxon>
        <taxon>Diplogasteroidea</taxon>
        <taxon>Neodiplogasteridae</taxon>
        <taxon>Pristionchus</taxon>
    </lineage>
</organism>
<gene>
    <name evidence="2" type="ORF">PMAYCL1PPCAC_03072</name>
</gene>
<feature type="region of interest" description="Disordered" evidence="1">
    <location>
        <begin position="216"/>
        <end position="252"/>
    </location>
</feature>
<feature type="compositionally biased region" description="Polar residues" evidence="1">
    <location>
        <begin position="1"/>
        <end position="21"/>
    </location>
</feature>
<comment type="caution">
    <text evidence="2">The sequence shown here is derived from an EMBL/GenBank/DDBJ whole genome shotgun (WGS) entry which is preliminary data.</text>
</comment>
<evidence type="ECO:0000256" key="1">
    <source>
        <dbReference type="SAM" id="MobiDB-lite"/>
    </source>
</evidence>
<sequence>MPSTPQSFRKTQSLGRITTGCTLCRPDRRPVCDRAGGEDSAVMSESKSGEGKAVAGQTFSEEDLRREQASTAKKAPPRTPAPKAPPTLAGRKKPDAGVIRAPPSTAPSSFTAPPPTRGPTTLPPSTEPSPPATKLPPLRLTKQSNGTYTLEQMGKKKSPAKSVDYFGRPVAEGKMMPSLNKKGSVKAGAPPSAKSAEGTLPNAIVGFQKPTHGYDSFVESLPATQPSGYDMGVDGAEKEERKMTTPSTMTTT</sequence>
<name>A0AAN4Z7Q6_9BILA</name>
<dbReference type="EMBL" id="BTRK01000001">
    <property type="protein sequence ID" value="GMR32877.1"/>
    <property type="molecule type" value="Genomic_DNA"/>
</dbReference>
<feature type="region of interest" description="Disordered" evidence="1">
    <location>
        <begin position="1"/>
        <end position="200"/>
    </location>
</feature>
<accession>A0AAN4Z7Q6</accession>
<keyword evidence="3" id="KW-1185">Reference proteome</keyword>
<proteinExistence type="predicted"/>
<reference evidence="3" key="1">
    <citation type="submission" date="2022-10" db="EMBL/GenBank/DDBJ databases">
        <title>Genome assembly of Pristionchus species.</title>
        <authorList>
            <person name="Yoshida K."/>
            <person name="Sommer R.J."/>
        </authorList>
    </citation>
    <scope>NUCLEOTIDE SEQUENCE [LARGE SCALE GENOMIC DNA]</scope>
    <source>
        <strain evidence="3">RS5460</strain>
    </source>
</reference>
<protein>
    <submittedName>
        <fullName evidence="2">Uncharacterized protein</fullName>
    </submittedName>
</protein>
<dbReference type="Proteomes" id="UP001328107">
    <property type="component" value="Unassembled WGS sequence"/>
</dbReference>
<feature type="compositionally biased region" description="Low complexity" evidence="1">
    <location>
        <begin position="101"/>
        <end position="111"/>
    </location>
</feature>
<dbReference type="AlphaFoldDB" id="A0AAN4Z7Q6"/>
<feature type="compositionally biased region" description="Basic and acidic residues" evidence="1">
    <location>
        <begin position="25"/>
        <end position="37"/>
    </location>
</feature>
<feature type="compositionally biased region" description="Polar residues" evidence="1">
    <location>
        <begin position="141"/>
        <end position="150"/>
    </location>
</feature>
<feature type="non-terminal residue" evidence="2">
    <location>
        <position position="252"/>
    </location>
</feature>
<evidence type="ECO:0000313" key="3">
    <source>
        <dbReference type="Proteomes" id="UP001328107"/>
    </source>
</evidence>